<feature type="chain" id="PRO_5022802186" description="Carboxypeptidase regulatory-like domain-containing protein" evidence="1">
    <location>
        <begin position="26"/>
        <end position="186"/>
    </location>
</feature>
<keyword evidence="1" id="KW-0732">Signal</keyword>
<dbReference type="InterPro" id="IPR013783">
    <property type="entry name" value="Ig-like_fold"/>
</dbReference>
<evidence type="ECO:0000256" key="1">
    <source>
        <dbReference type="SAM" id="SignalP"/>
    </source>
</evidence>
<proteinExistence type="predicted"/>
<keyword evidence="3" id="KW-1185">Reference proteome</keyword>
<dbReference type="RefSeq" id="WP_146446431.1">
    <property type="nucleotide sequence ID" value="NZ_SJPR01000007.1"/>
</dbReference>
<reference evidence="2 3" key="1">
    <citation type="submission" date="2019-02" db="EMBL/GenBank/DDBJ databases">
        <title>Deep-cultivation of Planctomycetes and their phenomic and genomic characterization uncovers novel biology.</title>
        <authorList>
            <person name="Wiegand S."/>
            <person name="Jogler M."/>
            <person name="Boedeker C."/>
            <person name="Pinto D."/>
            <person name="Vollmers J."/>
            <person name="Rivas-Marin E."/>
            <person name="Kohn T."/>
            <person name="Peeters S.H."/>
            <person name="Heuer A."/>
            <person name="Rast P."/>
            <person name="Oberbeckmann S."/>
            <person name="Bunk B."/>
            <person name="Jeske O."/>
            <person name="Meyerdierks A."/>
            <person name="Storesund J.E."/>
            <person name="Kallscheuer N."/>
            <person name="Luecker S."/>
            <person name="Lage O.M."/>
            <person name="Pohl T."/>
            <person name="Merkel B.J."/>
            <person name="Hornburger P."/>
            <person name="Mueller R.-W."/>
            <person name="Bruemmer F."/>
            <person name="Labrenz M."/>
            <person name="Spormann A.M."/>
            <person name="Op Den Camp H."/>
            <person name="Overmann J."/>
            <person name="Amann R."/>
            <person name="Jetten M.S.M."/>
            <person name="Mascher T."/>
            <person name="Medema M.H."/>
            <person name="Devos D.P."/>
            <person name="Kaster A.-K."/>
            <person name="Ovreas L."/>
            <person name="Rohde M."/>
            <person name="Galperin M.Y."/>
            <person name="Jogler C."/>
        </authorList>
    </citation>
    <scope>NUCLEOTIDE SEQUENCE [LARGE SCALE GENOMIC DNA]</scope>
    <source>
        <strain evidence="2 3">Pla108</strain>
    </source>
</reference>
<dbReference type="OrthoDB" id="284841at2"/>
<evidence type="ECO:0008006" key="4">
    <source>
        <dbReference type="Google" id="ProtNLM"/>
    </source>
</evidence>
<gene>
    <name evidence="2" type="ORF">Pla108_37360</name>
</gene>
<dbReference type="EMBL" id="SJPR01000007">
    <property type="protein sequence ID" value="TWT94025.1"/>
    <property type="molecule type" value="Genomic_DNA"/>
</dbReference>
<protein>
    <recommendedName>
        <fullName evidence="4">Carboxypeptidase regulatory-like domain-containing protein</fullName>
    </recommendedName>
</protein>
<feature type="signal peptide" evidence="1">
    <location>
        <begin position="1"/>
        <end position="25"/>
    </location>
</feature>
<name>A0A5C6A3S8_9BACT</name>
<accession>A0A5C6A3S8</accession>
<dbReference type="AlphaFoldDB" id="A0A5C6A3S8"/>
<dbReference type="Pfam" id="PF13620">
    <property type="entry name" value="CarboxypepD_reg"/>
    <property type="match status" value="1"/>
</dbReference>
<evidence type="ECO:0000313" key="2">
    <source>
        <dbReference type="EMBL" id="TWT94025.1"/>
    </source>
</evidence>
<dbReference type="Proteomes" id="UP000317421">
    <property type="component" value="Unassembled WGS sequence"/>
</dbReference>
<comment type="caution">
    <text evidence="2">The sequence shown here is derived from an EMBL/GenBank/DDBJ whole genome shotgun (WGS) entry which is preliminary data.</text>
</comment>
<dbReference type="Gene3D" id="2.60.40.10">
    <property type="entry name" value="Immunoglobulins"/>
    <property type="match status" value="1"/>
</dbReference>
<dbReference type="SUPFAM" id="SSF49478">
    <property type="entry name" value="Cna protein B-type domain"/>
    <property type="match status" value="1"/>
</dbReference>
<evidence type="ECO:0000313" key="3">
    <source>
        <dbReference type="Proteomes" id="UP000317421"/>
    </source>
</evidence>
<organism evidence="2 3">
    <name type="scientific">Botrimarina colliarenosi</name>
    <dbReference type="NCBI Taxonomy" id="2528001"/>
    <lineage>
        <taxon>Bacteria</taxon>
        <taxon>Pseudomonadati</taxon>
        <taxon>Planctomycetota</taxon>
        <taxon>Planctomycetia</taxon>
        <taxon>Pirellulales</taxon>
        <taxon>Lacipirellulaceae</taxon>
        <taxon>Botrimarina</taxon>
    </lineage>
</organism>
<sequence length="186" mass="18389" precursor="true">MKIVIAQRVAAVVACVGMVAQPALATTPVAVPAIADIALAEGGLFTGKVVNAQGAPLTTSAVSLQQAGNEVASTVTDEQGVFAVQGLRGGLYQVVSEGGVVSYRLWAPNTAPPAANQSALIVTGDEIVNGQYCGPAGCPPASCPPGGRGAGVLGWMREHPILVAAGIATAIAVPLALADDDDPASP</sequence>